<name>A0A1T4KQS9_9BACT</name>
<reference evidence="4" key="1">
    <citation type="submission" date="2017-02" db="EMBL/GenBank/DDBJ databases">
        <authorList>
            <person name="Varghese N."/>
            <person name="Submissions S."/>
        </authorList>
    </citation>
    <scope>NUCLEOTIDE SEQUENCE [LARGE SCALE GENOMIC DNA]</scope>
    <source>
        <strain evidence="4">DSM 22224</strain>
    </source>
</reference>
<dbReference type="STRING" id="634771.SAMN04488128_101256"/>
<dbReference type="Proteomes" id="UP000190367">
    <property type="component" value="Unassembled WGS sequence"/>
</dbReference>
<dbReference type="AlphaFoldDB" id="A0A1T4KQS9"/>
<keyword evidence="4" id="KW-1185">Reference proteome</keyword>
<keyword evidence="1" id="KW-0732">Signal</keyword>
<evidence type="ECO:0000313" key="3">
    <source>
        <dbReference type="EMBL" id="SJZ44750.1"/>
    </source>
</evidence>
<feature type="chain" id="PRO_5012165183" evidence="1">
    <location>
        <begin position="25"/>
        <end position="168"/>
    </location>
</feature>
<sequence length="168" mass="18141">MTFYNSRCILALVVLALLCTTARAQLIMNRQVVASNGGSGAVNNVRIQYTIGESVVTPVTDGRLLLTQGFQQPEELPALPPGANPVKNYIIFPNPAVTNAKVQFDLLRGATVTIQVLNPAGQTLYHQFVEMGAGKTTVILPVNHFAAGIYTVVLKVNASIYFEKLIVQ</sequence>
<dbReference type="InterPro" id="IPR026444">
    <property type="entry name" value="Secre_tail"/>
</dbReference>
<dbReference type="NCBIfam" id="TIGR04183">
    <property type="entry name" value="Por_Secre_tail"/>
    <property type="match status" value="1"/>
</dbReference>
<gene>
    <name evidence="3" type="ORF">SAMN04488128_101256</name>
</gene>
<feature type="signal peptide" evidence="1">
    <location>
        <begin position="1"/>
        <end position="24"/>
    </location>
</feature>
<dbReference type="OrthoDB" id="671724at2"/>
<dbReference type="Pfam" id="PF18962">
    <property type="entry name" value="Por_Secre_tail"/>
    <property type="match status" value="1"/>
</dbReference>
<protein>
    <submittedName>
        <fullName evidence="3">Por secretion system C-terminal sorting domain-containing protein</fullName>
    </submittedName>
</protein>
<dbReference type="EMBL" id="FUWZ01000001">
    <property type="protein sequence ID" value="SJZ44750.1"/>
    <property type="molecule type" value="Genomic_DNA"/>
</dbReference>
<evidence type="ECO:0000313" key="4">
    <source>
        <dbReference type="Proteomes" id="UP000190367"/>
    </source>
</evidence>
<accession>A0A1T4KQS9</accession>
<feature type="domain" description="Secretion system C-terminal sorting" evidence="2">
    <location>
        <begin position="91"/>
        <end position="167"/>
    </location>
</feature>
<proteinExistence type="predicted"/>
<evidence type="ECO:0000259" key="2">
    <source>
        <dbReference type="Pfam" id="PF18962"/>
    </source>
</evidence>
<dbReference type="RefSeq" id="WP_078666969.1">
    <property type="nucleotide sequence ID" value="NZ_FUWZ01000001.1"/>
</dbReference>
<organism evidence="3 4">
    <name type="scientific">Chitinophaga eiseniae</name>
    <dbReference type="NCBI Taxonomy" id="634771"/>
    <lineage>
        <taxon>Bacteria</taxon>
        <taxon>Pseudomonadati</taxon>
        <taxon>Bacteroidota</taxon>
        <taxon>Chitinophagia</taxon>
        <taxon>Chitinophagales</taxon>
        <taxon>Chitinophagaceae</taxon>
        <taxon>Chitinophaga</taxon>
    </lineage>
</organism>
<evidence type="ECO:0000256" key="1">
    <source>
        <dbReference type="SAM" id="SignalP"/>
    </source>
</evidence>